<dbReference type="Pfam" id="PF00300">
    <property type="entry name" value="His_Phos_1"/>
    <property type="match status" value="1"/>
</dbReference>
<dbReference type="eggNOG" id="COG0406">
    <property type="taxonomic scope" value="Bacteria"/>
</dbReference>
<dbReference type="InterPro" id="IPR013078">
    <property type="entry name" value="His_Pase_superF_clade-1"/>
</dbReference>
<dbReference type="Gene3D" id="3.40.50.1240">
    <property type="entry name" value="Phosphoglycerate mutase-like"/>
    <property type="match status" value="1"/>
</dbReference>
<gene>
    <name evidence="3" type="ORF">BREU_1122</name>
</gene>
<dbReference type="EMBL" id="JGZK01000006">
    <property type="protein sequence ID" value="KFI85936.1"/>
    <property type="molecule type" value="Genomic_DNA"/>
</dbReference>
<evidence type="ECO:0000313" key="4">
    <source>
        <dbReference type="Proteomes" id="UP000028984"/>
    </source>
</evidence>
<feature type="binding site" evidence="2">
    <location>
        <position position="71"/>
    </location>
    <ligand>
        <name>substrate</name>
    </ligand>
</feature>
<dbReference type="STRING" id="1437610.BREU_1122"/>
<keyword evidence="4" id="KW-1185">Reference proteome</keyword>
<dbReference type="GO" id="GO:0016791">
    <property type="term" value="F:phosphatase activity"/>
    <property type="evidence" value="ECO:0007669"/>
    <property type="project" value="TreeGrafter"/>
</dbReference>
<dbReference type="SUPFAM" id="SSF53254">
    <property type="entry name" value="Phosphoglycerate mutase-like"/>
    <property type="match status" value="1"/>
</dbReference>
<dbReference type="SMART" id="SM00855">
    <property type="entry name" value="PGAM"/>
    <property type="match status" value="1"/>
</dbReference>
<dbReference type="GO" id="GO:0005737">
    <property type="term" value="C:cytoplasm"/>
    <property type="evidence" value="ECO:0007669"/>
    <property type="project" value="TreeGrafter"/>
</dbReference>
<dbReference type="RefSeq" id="WP_044088498.1">
    <property type="nucleotide sequence ID" value="NZ_JDUW01000002.1"/>
</dbReference>
<organism evidence="3 4">
    <name type="scientific">Bifidobacterium reuteri DSM 23975</name>
    <dbReference type="NCBI Taxonomy" id="1437610"/>
    <lineage>
        <taxon>Bacteria</taxon>
        <taxon>Bacillati</taxon>
        <taxon>Actinomycetota</taxon>
        <taxon>Actinomycetes</taxon>
        <taxon>Bifidobacteriales</taxon>
        <taxon>Bifidobacteriaceae</taxon>
        <taxon>Bifidobacterium</taxon>
    </lineage>
</organism>
<dbReference type="PANTHER" id="PTHR48100:SF1">
    <property type="entry name" value="HISTIDINE PHOSPHATASE FAMILY PROTEIN-RELATED"/>
    <property type="match status" value="1"/>
</dbReference>
<sequence>MALQHVRSIFLVRHGRTSYNAEHRLQGQVDIPLDAVGQWQARQTAAALKDLYVDRRPETDRCIIVCSDLSRAHDTAQAFADALDGAEVHDDPRVRERSFGDWDGHAVSELAERYPKDFRSWMEHRGGELKYGAEPKEHVGERGVEALNDWSTRAGLDTDLFVFSHGAWIAQTLQTLLGLSRVDGTFASVVSMRNAHWVRLVPMDVTDENGETVRWRLMDYNHGPAIADTDAWERER</sequence>
<proteinExistence type="predicted"/>
<reference evidence="3 4" key="1">
    <citation type="submission" date="2014-03" db="EMBL/GenBank/DDBJ databases">
        <title>Genomics of Bifidobacteria.</title>
        <authorList>
            <person name="Ventura M."/>
            <person name="Milani C."/>
            <person name="Lugli G.A."/>
        </authorList>
    </citation>
    <scope>NUCLEOTIDE SEQUENCE [LARGE SCALE GENOMIC DNA]</scope>
    <source>
        <strain evidence="3 4">DSM 23975</strain>
    </source>
</reference>
<evidence type="ECO:0000313" key="3">
    <source>
        <dbReference type="EMBL" id="KFI85936.1"/>
    </source>
</evidence>
<dbReference type="InterPro" id="IPR050275">
    <property type="entry name" value="PGM_Phosphatase"/>
</dbReference>
<dbReference type="AlphaFoldDB" id="A0A087CRN6"/>
<evidence type="ECO:0000256" key="2">
    <source>
        <dbReference type="PIRSR" id="PIRSR613078-2"/>
    </source>
</evidence>
<dbReference type="Proteomes" id="UP000028984">
    <property type="component" value="Unassembled WGS sequence"/>
</dbReference>
<feature type="active site" description="Tele-phosphohistidine intermediate" evidence="1">
    <location>
        <position position="14"/>
    </location>
</feature>
<accession>A0A087CRN6</accession>
<dbReference type="PANTHER" id="PTHR48100">
    <property type="entry name" value="BROAD-SPECIFICITY PHOSPHATASE YOR283W-RELATED"/>
    <property type="match status" value="1"/>
</dbReference>
<feature type="active site" description="Proton donor/acceptor" evidence="1">
    <location>
        <position position="96"/>
    </location>
</feature>
<evidence type="ECO:0000256" key="1">
    <source>
        <dbReference type="PIRSR" id="PIRSR613078-1"/>
    </source>
</evidence>
<protein>
    <submittedName>
        <fullName evidence="3">Phosphoglycerate mutase family protein</fullName>
    </submittedName>
</protein>
<dbReference type="CDD" id="cd07067">
    <property type="entry name" value="HP_PGM_like"/>
    <property type="match status" value="1"/>
</dbReference>
<dbReference type="OrthoDB" id="4697614at2"/>
<name>A0A087CRN6_9BIFI</name>
<feature type="binding site" evidence="2">
    <location>
        <begin position="13"/>
        <end position="20"/>
    </location>
    <ligand>
        <name>substrate</name>
    </ligand>
</feature>
<dbReference type="InterPro" id="IPR029033">
    <property type="entry name" value="His_PPase_superfam"/>
</dbReference>
<comment type="caution">
    <text evidence="3">The sequence shown here is derived from an EMBL/GenBank/DDBJ whole genome shotgun (WGS) entry which is preliminary data.</text>
</comment>